<gene>
    <name evidence="1" type="ORF">A2628_04025</name>
</gene>
<accession>A0A1F7YKQ8</accession>
<organism evidence="1 2">
    <name type="scientific">Candidatus Woesebacteria bacterium RIFCSPHIGHO2_01_FULL_40_22</name>
    <dbReference type="NCBI Taxonomy" id="1802499"/>
    <lineage>
        <taxon>Bacteria</taxon>
        <taxon>Candidatus Woeseibacteriota</taxon>
    </lineage>
</organism>
<protein>
    <submittedName>
        <fullName evidence="1">Uncharacterized protein</fullName>
    </submittedName>
</protein>
<dbReference type="EMBL" id="MGGL01000005">
    <property type="protein sequence ID" value="OGM27178.1"/>
    <property type="molecule type" value="Genomic_DNA"/>
</dbReference>
<dbReference type="AlphaFoldDB" id="A0A1F7YKQ8"/>
<evidence type="ECO:0000313" key="2">
    <source>
        <dbReference type="Proteomes" id="UP000179221"/>
    </source>
</evidence>
<sequence>MSEKVKPREISKLENLERTLGYVLEAPDGYGVNERLEAAIRKAKEKTELDITKLIADGYDPADDYILQCRRSLEVYYTAEGAFKSGLDLVKEFIQSARRIP</sequence>
<evidence type="ECO:0000313" key="1">
    <source>
        <dbReference type="EMBL" id="OGM27178.1"/>
    </source>
</evidence>
<name>A0A1F7YKQ8_9BACT</name>
<dbReference type="Proteomes" id="UP000179221">
    <property type="component" value="Unassembled WGS sequence"/>
</dbReference>
<proteinExistence type="predicted"/>
<reference evidence="1 2" key="1">
    <citation type="journal article" date="2016" name="Nat. Commun.">
        <title>Thousands of microbial genomes shed light on interconnected biogeochemical processes in an aquifer system.</title>
        <authorList>
            <person name="Anantharaman K."/>
            <person name="Brown C.T."/>
            <person name="Hug L.A."/>
            <person name="Sharon I."/>
            <person name="Castelle C.J."/>
            <person name="Probst A.J."/>
            <person name="Thomas B.C."/>
            <person name="Singh A."/>
            <person name="Wilkins M.J."/>
            <person name="Karaoz U."/>
            <person name="Brodie E.L."/>
            <person name="Williams K.H."/>
            <person name="Hubbard S.S."/>
            <person name="Banfield J.F."/>
        </authorList>
    </citation>
    <scope>NUCLEOTIDE SEQUENCE [LARGE SCALE GENOMIC DNA]</scope>
</reference>
<comment type="caution">
    <text evidence="1">The sequence shown here is derived from an EMBL/GenBank/DDBJ whole genome shotgun (WGS) entry which is preliminary data.</text>
</comment>